<dbReference type="AlphaFoldDB" id="A0A4S8LPN2"/>
<evidence type="ECO:0000313" key="3">
    <source>
        <dbReference type="Proteomes" id="UP000297245"/>
    </source>
</evidence>
<evidence type="ECO:0000256" key="1">
    <source>
        <dbReference type="SAM" id="MobiDB-lite"/>
    </source>
</evidence>
<dbReference type="EMBL" id="ML179307">
    <property type="protein sequence ID" value="THU91372.1"/>
    <property type="molecule type" value="Genomic_DNA"/>
</dbReference>
<proteinExistence type="predicted"/>
<name>A0A4S8LPN2_DENBC</name>
<feature type="compositionally biased region" description="Polar residues" evidence="1">
    <location>
        <begin position="1"/>
        <end position="31"/>
    </location>
</feature>
<organism evidence="2 3">
    <name type="scientific">Dendrothele bispora (strain CBS 962.96)</name>
    <dbReference type="NCBI Taxonomy" id="1314807"/>
    <lineage>
        <taxon>Eukaryota</taxon>
        <taxon>Fungi</taxon>
        <taxon>Dikarya</taxon>
        <taxon>Basidiomycota</taxon>
        <taxon>Agaricomycotina</taxon>
        <taxon>Agaricomycetes</taxon>
        <taxon>Agaricomycetidae</taxon>
        <taxon>Agaricales</taxon>
        <taxon>Agaricales incertae sedis</taxon>
        <taxon>Dendrothele</taxon>
    </lineage>
</organism>
<sequence length="84" mass="9126">MVPSSIQTYAAQQQRQHSFRSNPNASTTSRRSPLHHVSGQRIQWALPTPPHHNPPSINGDHSSELSLFMSPGSGSAANVNPAQF</sequence>
<evidence type="ECO:0000313" key="2">
    <source>
        <dbReference type="EMBL" id="THU91372.1"/>
    </source>
</evidence>
<protein>
    <submittedName>
        <fullName evidence="2">Uncharacterized protein</fullName>
    </submittedName>
</protein>
<dbReference type="Proteomes" id="UP000297245">
    <property type="component" value="Unassembled WGS sequence"/>
</dbReference>
<reference evidence="2 3" key="1">
    <citation type="journal article" date="2019" name="Nat. Ecol. Evol.">
        <title>Megaphylogeny resolves global patterns of mushroom evolution.</title>
        <authorList>
            <person name="Varga T."/>
            <person name="Krizsan K."/>
            <person name="Foldi C."/>
            <person name="Dima B."/>
            <person name="Sanchez-Garcia M."/>
            <person name="Sanchez-Ramirez S."/>
            <person name="Szollosi G.J."/>
            <person name="Szarkandi J.G."/>
            <person name="Papp V."/>
            <person name="Albert L."/>
            <person name="Andreopoulos W."/>
            <person name="Angelini C."/>
            <person name="Antonin V."/>
            <person name="Barry K.W."/>
            <person name="Bougher N.L."/>
            <person name="Buchanan P."/>
            <person name="Buyck B."/>
            <person name="Bense V."/>
            <person name="Catcheside P."/>
            <person name="Chovatia M."/>
            <person name="Cooper J."/>
            <person name="Damon W."/>
            <person name="Desjardin D."/>
            <person name="Finy P."/>
            <person name="Geml J."/>
            <person name="Haridas S."/>
            <person name="Hughes K."/>
            <person name="Justo A."/>
            <person name="Karasinski D."/>
            <person name="Kautmanova I."/>
            <person name="Kiss B."/>
            <person name="Kocsube S."/>
            <person name="Kotiranta H."/>
            <person name="LaButti K.M."/>
            <person name="Lechner B.E."/>
            <person name="Liimatainen K."/>
            <person name="Lipzen A."/>
            <person name="Lukacs Z."/>
            <person name="Mihaltcheva S."/>
            <person name="Morgado L.N."/>
            <person name="Niskanen T."/>
            <person name="Noordeloos M.E."/>
            <person name="Ohm R.A."/>
            <person name="Ortiz-Santana B."/>
            <person name="Ovrebo C."/>
            <person name="Racz N."/>
            <person name="Riley R."/>
            <person name="Savchenko A."/>
            <person name="Shiryaev A."/>
            <person name="Soop K."/>
            <person name="Spirin V."/>
            <person name="Szebenyi C."/>
            <person name="Tomsovsky M."/>
            <person name="Tulloss R.E."/>
            <person name="Uehling J."/>
            <person name="Grigoriev I.V."/>
            <person name="Vagvolgyi C."/>
            <person name="Papp T."/>
            <person name="Martin F.M."/>
            <person name="Miettinen O."/>
            <person name="Hibbett D.S."/>
            <person name="Nagy L.G."/>
        </authorList>
    </citation>
    <scope>NUCLEOTIDE SEQUENCE [LARGE SCALE GENOMIC DNA]</scope>
    <source>
        <strain evidence="2 3">CBS 962.96</strain>
    </source>
</reference>
<feature type="compositionally biased region" description="Polar residues" evidence="1">
    <location>
        <begin position="72"/>
        <end position="84"/>
    </location>
</feature>
<keyword evidence="3" id="KW-1185">Reference proteome</keyword>
<feature type="region of interest" description="Disordered" evidence="1">
    <location>
        <begin position="1"/>
        <end position="84"/>
    </location>
</feature>
<accession>A0A4S8LPN2</accession>
<gene>
    <name evidence="2" type="ORF">K435DRAFT_234427</name>
</gene>